<dbReference type="EMBL" id="JAMZIH010006709">
    <property type="protein sequence ID" value="KAJ1673653.1"/>
    <property type="molecule type" value="Genomic_DNA"/>
</dbReference>
<feature type="non-terminal residue" evidence="1">
    <location>
        <position position="1"/>
    </location>
</feature>
<accession>A0ACC1HD56</accession>
<keyword evidence="2" id="KW-1185">Reference proteome</keyword>
<dbReference type="EC" id="2.5.1.60" evidence="1"/>
<reference evidence="1" key="1">
    <citation type="submission" date="2022-06" db="EMBL/GenBank/DDBJ databases">
        <title>Phylogenomic reconstructions and comparative analyses of Kickxellomycotina fungi.</title>
        <authorList>
            <person name="Reynolds N.K."/>
            <person name="Stajich J.E."/>
            <person name="Barry K."/>
            <person name="Grigoriev I.V."/>
            <person name="Crous P."/>
            <person name="Smith M.E."/>
        </authorList>
    </citation>
    <scope>NUCLEOTIDE SEQUENCE</scope>
    <source>
        <strain evidence="1">RSA 2271</strain>
    </source>
</reference>
<proteinExistence type="predicted"/>
<evidence type="ECO:0000313" key="1">
    <source>
        <dbReference type="EMBL" id="KAJ1673653.1"/>
    </source>
</evidence>
<organism evidence="1 2">
    <name type="scientific">Spiromyces aspiralis</name>
    <dbReference type="NCBI Taxonomy" id="68401"/>
    <lineage>
        <taxon>Eukaryota</taxon>
        <taxon>Fungi</taxon>
        <taxon>Fungi incertae sedis</taxon>
        <taxon>Zoopagomycota</taxon>
        <taxon>Kickxellomycotina</taxon>
        <taxon>Kickxellomycetes</taxon>
        <taxon>Kickxellales</taxon>
        <taxon>Kickxellaceae</taxon>
        <taxon>Spiromyces</taxon>
    </lineage>
</organism>
<dbReference type="Proteomes" id="UP001145114">
    <property type="component" value="Unassembled WGS sequence"/>
</dbReference>
<protein>
    <submittedName>
        <fullName evidence="1">Rab geranylgeranyltransferase</fullName>
        <ecNumber evidence="1">2.5.1.60</ecNumber>
    </submittedName>
</protein>
<keyword evidence="1" id="KW-0808">Transferase</keyword>
<sequence>FTALAALAIVGKLDVVDRDRLSWWLCERQLKNGGLNGRPQKLEDVCYSWWVVSSLKILNRVHWIDQEKLCKFILSAQDEEKGGIADRPGDMADVYHTCFGIAGLSLAGYPGLAEVDPVYCMPVRVIERMGLDKWKAMRPNDWD</sequence>
<name>A0ACC1HD56_9FUNG</name>
<gene>
    <name evidence="1" type="primary">BET2_1</name>
    <name evidence="1" type="ORF">EV182_004820</name>
</gene>
<evidence type="ECO:0000313" key="2">
    <source>
        <dbReference type="Proteomes" id="UP001145114"/>
    </source>
</evidence>
<comment type="caution">
    <text evidence="1">The sequence shown here is derived from an EMBL/GenBank/DDBJ whole genome shotgun (WGS) entry which is preliminary data.</text>
</comment>